<evidence type="ECO:0000313" key="2">
    <source>
        <dbReference type="Proteomes" id="UP001529510"/>
    </source>
</evidence>
<evidence type="ECO:0000313" key="1">
    <source>
        <dbReference type="EMBL" id="KAL0175811.1"/>
    </source>
</evidence>
<dbReference type="Proteomes" id="UP001529510">
    <property type="component" value="Unassembled WGS sequence"/>
</dbReference>
<reference evidence="1 2" key="1">
    <citation type="submission" date="2024-05" db="EMBL/GenBank/DDBJ databases">
        <title>Genome sequencing and assembly of Indian major carp, Cirrhinus mrigala (Hamilton, 1822).</title>
        <authorList>
            <person name="Mohindra V."/>
            <person name="Chowdhury L.M."/>
            <person name="Lal K."/>
            <person name="Jena J.K."/>
        </authorList>
    </citation>
    <scope>NUCLEOTIDE SEQUENCE [LARGE SCALE GENOMIC DNA]</scope>
    <source>
        <strain evidence="1">CM1030</strain>
        <tissue evidence="1">Blood</tissue>
    </source>
</reference>
<name>A0ABD0PQ20_CIRMR</name>
<keyword evidence="2" id="KW-1185">Reference proteome</keyword>
<organism evidence="1 2">
    <name type="scientific">Cirrhinus mrigala</name>
    <name type="common">Mrigala</name>
    <dbReference type="NCBI Taxonomy" id="683832"/>
    <lineage>
        <taxon>Eukaryota</taxon>
        <taxon>Metazoa</taxon>
        <taxon>Chordata</taxon>
        <taxon>Craniata</taxon>
        <taxon>Vertebrata</taxon>
        <taxon>Euteleostomi</taxon>
        <taxon>Actinopterygii</taxon>
        <taxon>Neopterygii</taxon>
        <taxon>Teleostei</taxon>
        <taxon>Ostariophysi</taxon>
        <taxon>Cypriniformes</taxon>
        <taxon>Cyprinidae</taxon>
        <taxon>Labeoninae</taxon>
        <taxon>Labeonini</taxon>
        <taxon>Cirrhinus</taxon>
    </lineage>
</organism>
<feature type="non-terminal residue" evidence="1">
    <location>
        <position position="1"/>
    </location>
</feature>
<gene>
    <name evidence="1" type="ORF">M9458_028141</name>
</gene>
<dbReference type="EMBL" id="JAMKFB020000014">
    <property type="protein sequence ID" value="KAL0175811.1"/>
    <property type="molecule type" value="Genomic_DNA"/>
</dbReference>
<proteinExistence type="predicted"/>
<feature type="non-terminal residue" evidence="1">
    <location>
        <position position="70"/>
    </location>
</feature>
<sequence length="70" mass="7870">IESDRLIVSVGKKPPQETGIKVKNHSNALSLAHRRDFKQLLQGITGEVPLRLIDMNFKEFAGFQIALLNK</sequence>
<protein>
    <submittedName>
        <fullName evidence="1">Uncharacterized protein</fullName>
    </submittedName>
</protein>
<accession>A0ABD0PQ20</accession>
<comment type="caution">
    <text evidence="1">The sequence shown here is derived from an EMBL/GenBank/DDBJ whole genome shotgun (WGS) entry which is preliminary data.</text>
</comment>
<dbReference type="AlphaFoldDB" id="A0ABD0PQ20"/>